<feature type="region of interest" description="Disordered" evidence="2">
    <location>
        <begin position="22"/>
        <end position="72"/>
    </location>
</feature>
<gene>
    <name evidence="5" type="ORF">MAR_024711</name>
</gene>
<dbReference type="EMBL" id="CP111014">
    <property type="protein sequence ID" value="WAR00339.1"/>
    <property type="molecule type" value="Genomic_DNA"/>
</dbReference>
<dbReference type="Proteomes" id="UP001164746">
    <property type="component" value="Chromosome 3"/>
</dbReference>
<feature type="region of interest" description="Disordered" evidence="2">
    <location>
        <begin position="507"/>
        <end position="526"/>
    </location>
</feature>
<evidence type="ECO:0000313" key="6">
    <source>
        <dbReference type="Proteomes" id="UP001164746"/>
    </source>
</evidence>
<dbReference type="InterPro" id="IPR013087">
    <property type="entry name" value="Znf_C2H2_type"/>
</dbReference>
<feature type="region of interest" description="Disordered" evidence="2">
    <location>
        <begin position="287"/>
        <end position="500"/>
    </location>
</feature>
<evidence type="ECO:0000256" key="1">
    <source>
        <dbReference type="SAM" id="Coils"/>
    </source>
</evidence>
<name>A0ABY7DTC6_MYAAR</name>
<feature type="coiled-coil region" evidence="1">
    <location>
        <begin position="639"/>
        <end position="798"/>
    </location>
</feature>
<feature type="domain" description="S phase cyclin A-associated protein in the endoplasmic reticulum N-terminal" evidence="4">
    <location>
        <begin position="70"/>
        <end position="159"/>
    </location>
</feature>
<evidence type="ECO:0000313" key="5">
    <source>
        <dbReference type="EMBL" id="WAR00339.1"/>
    </source>
</evidence>
<reference evidence="5" key="1">
    <citation type="submission" date="2022-11" db="EMBL/GenBank/DDBJ databases">
        <title>Centuries of genome instability and evolution in soft-shell clam transmissible cancer (bioRxiv).</title>
        <authorList>
            <person name="Hart S.F.M."/>
            <person name="Yonemitsu M.A."/>
            <person name="Giersch R.M."/>
            <person name="Beal B.F."/>
            <person name="Arriagada G."/>
            <person name="Davis B.W."/>
            <person name="Ostrander E.A."/>
            <person name="Goff S.P."/>
            <person name="Metzger M.J."/>
        </authorList>
    </citation>
    <scope>NUCLEOTIDE SEQUENCE</scope>
    <source>
        <strain evidence="5">MELC-2E11</strain>
        <tissue evidence="5">Siphon/mantle</tissue>
    </source>
</reference>
<organism evidence="5 6">
    <name type="scientific">Mya arenaria</name>
    <name type="common">Soft-shell clam</name>
    <dbReference type="NCBI Taxonomy" id="6604"/>
    <lineage>
        <taxon>Eukaryota</taxon>
        <taxon>Metazoa</taxon>
        <taxon>Spiralia</taxon>
        <taxon>Lophotrochozoa</taxon>
        <taxon>Mollusca</taxon>
        <taxon>Bivalvia</taxon>
        <taxon>Autobranchia</taxon>
        <taxon>Heteroconchia</taxon>
        <taxon>Euheterodonta</taxon>
        <taxon>Imparidentia</taxon>
        <taxon>Neoheterodontei</taxon>
        <taxon>Myida</taxon>
        <taxon>Myoidea</taxon>
        <taxon>Myidae</taxon>
        <taxon>Mya</taxon>
    </lineage>
</organism>
<dbReference type="Pfam" id="PF12874">
    <property type="entry name" value="zf-met"/>
    <property type="match status" value="1"/>
</dbReference>
<dbReference type="Pfam" id="PF16501">
    <property type="entry name" value="SCAPER_N"/>
    <property type="match status" value="1"/>
</dbReference>
<feature type="region of interest" description="Disordered" evidence="2">
    <location>
        <begin position="153"/>
        <end position="259"/>
    </location>
</feature>
<dbReference type="PANTHER" id="PTHR31434:SF2">
    <property type="entry name" value="S PHASE CYCLIN A-ASSOCIATED PROTEIN IN THE ENDOPLASMIC RETICULUM"/>
    <property type="match status" value="1"/>
</dbReference>
<protein>
    <submittedName>
        <fullName evidence="5">SCAPE-like protein</fullName>
    </submittedName>
</protein>
<dbReference type="PANTHER" id="PTHR31434">
    <property type="entry name" value="S PHASE CYCLIN A-ASSOCIATED PROTEIN IN THE ENDOPLASMIC RETICULUM"/>
    <property type="match status" value="1"/>
</dbReference>
<evidence type="ECO:0000259" key="3">
    <source>
        <dbReference type="Pfam" id="PF12874"/>
    </source>
</evidence>
<feature type="domain" description="C2H2-type" evidence="3">
    <location>
        <begin position="841"/>
        <end position="864"/>
    </location>
</feature>
<feature type="compositionally biased region" description="Basic and acidic residues" evidence="2">
    <location>
        <begin position="482"/>
        <end position="491"/>
    </location>
</feature>
<feature type="compositionally biased region" description="Basic and acidic residues" evidence="2">
    <location>
        <begin position="331"/>
        <end position="346"/>
    </location>
</feature>
<feature type="compositionally biased region" description="Basic residues" evidence="2">
    <location>
        <begin position="37"/>
        <end position="46"/>
    </location>
</feature>
<dbReference type="InterPro" id="IPR036236">
    <property type="entry name" value="Znf_C2H2_sf"/>
</dbReference>
<keyword evidence="1" id="KW-0175">Coiled coil</keyword>
<evidence type="ECO:0000259" key="4">
    <source>
        <dbReference type="Pfam" id="PF16501"/>
    </source>
</evidence>
<accession>A0ABY7DTC6</accession>
<feature type="non-terminal residue" evidence="5">
    <location>
        <position position="1"/>
    </location>
</feature>
<dbReference type="SUPFAM" id="SSF57667">
    <property type="entry name" value="beta-beta-alpha zinc fingers"/>
    <property type="match status" value="1"/>
</dbReference>
<proteinExistence type="predicted"/>
<feature type="compositionally biased region" description="Basic and acidic residues" evidence="2">
    <location>
        <begin position="47"/>
        <end position="72"/>
    </location>
</feature>
<dbReference type="InterPro" id="IPR032446">
    <property type="entry name" value="SCAPER_N"/>
</dbReference>
<keyword evidence="6" id="KW-1185">Reference proteome</keyword>
<feature type="compositionally biased region" description="Polar residues" evidence="2">
    <location>
        <begin position="205"/>
        <end position="216"/>
    </location>
</feature>
<feature type="compositionally biased region" description="Basic and acidic residues" evidence="2">
    <location>
        <begin position="400"/>
        <end position="409"/>
    </location>
</feature>
<evidence type="ECO:0000256" key="2">
    <source>
        <dbReference type="SAM" id="MobiDB-lite"/>
    </source>
</evidence>
<feature type="compositionally biased region" description="Polar residues" evidence="2">
    <location>
        <begin position="186"/>
        <end position="195"/>
    </location>
</feature>
<feature type="compositionally biased region" description="Basic and acidic residues" evidence="2">
    <location>
        <begin position="363"/>
        <end position="388"/>
    </location>
</feature>
<sequence length="1514" mass="171000">MSTSDHVKRIVQEEGRTARNLVIYHVPVQENQAHDRSRPRHVRKPLHKDQSDLKASQKSDLTKSPKSDGGKKPDLRARYWKFLFDNLQRAVDAIYETCEQDESALECKEVIMMLQQSTKDFQSLIERLHVQKEYEQATKDGDRPTSIAWEVRKMSPGKSPSGLGHRTSPSPAQRVLNFSYPDQGRGQKQGSTPVGNSWADRVKGTVTSPAPSTGSDVTPDKGDHPVLPEPPILSPVPSSLTESDSYREINESEDSDGWEMVQRKVKPYGSPSQRSMENLSTITKIEHQKLTRSVSEPYTAGQALQKKLAHTKGSPKESKLVNGRTARKSPVKKDSLVNGEKKDTVVNDKPVVVNGDVSVNSEGQKDSSDKSKDSAVSVDKKTDLKKPEAVINRSQGMTRKSTDSIRKSGSDSSITDTGKKPSAGDSKAVTKTKPMSGKKTPTQKTDTSKSVKKSGRKSPVPKGSDKDIGSGKKSPKSNSLENIKETDDKSAVVEPVVENEMEIKVEMSTYSDDESERKLDDAETSLTDELAKEQAIETAIAEEETWLKELAKEENTVIDVETETESDLGNTMSSLDLSTPGNLDWDAMVAEYDAEEKAGVKKNWGEMAEEDTRTPGYAAKAQELRDKFMQEKAERLRVIGAKVEEVRALKEELMKQKRDMIERKMAQAEEKRQIMLNLEAQNKRLDIMSKHQESEARLQDLMDERQRKHEEKLAKEAAVEERRRALQADRLTRLQEIKERRKTKDARVEQQMAERETERIEALRAKEKDREERLATLSKQHEAQKQELQKKIQQKQEGSSARHMEALKHIREKAFEMSILRHSTEDHNDAPQITPYPVKKMCTICNTLILSEVYLLSHLRGKTHQQALKHNNNGMSMTKQEIESFNLAHIVNAPDNNTHPKIVSEKERIKAQKKRCKKLKQRMNSRGLEYENTVQGKSPLVDSENKAKIQKNIRDINKYLQSPDSGPWSQPRVSALDRALGELNRIFEKKIVGDQNSFRHLGGLTSLCRIIQLVDTSNIQATPPIPQKSLVLTCQVLRQAVKGHYDNCHYMMFSNKIGLVIEFTIHQLTLMLPGESVTPTTQNPLMPEPPTLPYNLLGLSLQQLLTVILNCLAKNSPNTKSSEASLVRMSNTTDAFTSRGNDIISFIISVGIVDKLTQYLRLVQGPIDNNKDAAEFIQHSLGLLVSLTKFLTVRKSSIFEKKKLDDPTHLISTFEVTELVGIVSLLYGMLLHSGTPGRGDSAPPEFPAHTLAVAITGIRMLNFMATLDLDMMQMTLGQEGTSLEFRHISSYLIWYCSHHNAEELLHEVILCVGYFTIRNTDNQIVIQSGQPPTVLQQMCALPFQYFSDPRLVNILFPTLISCCYNNTANKEILEQELSGSLLANFLEEKMLETQQASAAPSPACKKSEKEKHDIREGEQRTVLVNRFPQEQWTAAQEYFKNFTFNPQRLFQLMYCIVCTKTKPRVQMFPLKQSLALGIFQLLNRSPRFKTIQYISIQSRKCVYVRSRLVFLDYL</sequence>